<proteinExistence type="predicted"/>
<keyword evidence="4" id="KW-1185">Reference proteome</keyword>
<name>A0AAN7U2E1_9MYCE</name>
<keyword evidence="1" id="KW-0472">Membrane</keyword>
<reference evidence="3 4" key="1">
    <citation type="submission" date="2023-11" db="EMBL/GenBank/DDBJ databases">
        <title>Dfirmibasis_genome.</title>
        <authorList>
            <person name="Edelbroek B."/>
            <person name="Kjellin J."/>
            <person name="Jerlstrom-Hultqvist J."/>
            <person name="Soderbom F."/>
        </authorList>
    </citation>
    <scope>NUCLEOTIDE SEQUENCE [LARGE SCALE GENOMIC DNA]</scope>
    <source>
        <strain evidence="3 4">TNS-C-14</strain>
    </source>
</reference>
<gene>
    <name evidence="3" type="ORF">RB653_006096</name>
</gene>
<dbReference type="AlphaFoldDB" id="A0AAN7U2E1"/>
<organism evidence="3 4">
    <name type="scientific">Dictyostelium firmibasis</name>
    <dbReference type="NCBI Taxonomy" id="79012"/>
    <lineage>
        <taxon>Eukaryota</taxon>
        <taxon>Amoebozoa</taxon>
        <taxon>Evosea</taxon>
        <taxon>Eumycetozoa</taxon>
        <taxon>Dictyostelia</taxon>
        <taxon>Dictyosteliales</taxon>
        <taxon>Dictyosteliaceae</taxon>
        <taxon>Dictyostelium</taxon>
    </lineage>
</organism>
<feature type="signal peptide" evidence="2">
    <location>
        <begin position="1"/>
        <end position="18"/>
    </location>
</feature>
<keyword evidence="1" id="KW-1133">Transmembrane helix</keyword>
<accession>A0AAN7U2E1</accession>
<evidence type="ECO:0000256" key="2">
    <source>
        <dbReference type="SAM" id="SignalP"/>
    </source>
</evidence>
<comment type="caution">
    <text evidence="3">The sequence shown here is derived from an EMBL/GenBank/DDBJ whole genome shotgun (WGS) entry which is preliminary data.</text>
</comment>
<dbReference type="EMBL" id="JAVFKY010000001">
    <property type="protein sequence ID" value="KAK5584484.1"/>
    <property type="molecule type" value="Genomic_DNA"/>
</dbReference>
<evidence type="ECO:0000313" key="4">
    <source>
        <dbReference type="Proteomes" id="UP001344447"/>
    </source>
</evidence>
<evidence type="ECO:0008006" key="5">
    <source>
        <dbReference type="Google" id="ProtNLM"/>
    </source>
</evidence>
<feature type="chain" id="PRO_5042913291" description="Transmembrane protein" evidence="2">
    <location>
        <begin position="19"/>
        <end position="544"/>
    </location>
</feature>
<evidence type="ECO:0000256" key="1">
    <source>
        <dbReference type="SAM" id="Phobius"/>
    </source>
</evidence>
<evidence type="ECO:0000313" key="3">
    <source>
        <dbReference type="EMBL" id="KAK5584484.1"/>
    </source>
</evidence>
<keyword evidence="1" id="KW-0812">Transmembrane</keyword>
<keyword evidence="2" id="KW-0732">Signal</keyword>
<protein>
    <recommendedName>
        <fullName evidence="5">Transmembrane protein</fullName>
    </recommendedName>
</protein>
<feature type="transmembrane region" description="Helical" evidence="1">
    <location>
        <begin position="499"/>
        <end position="523"/>
    </location>
</feature>
<sequence>MKFLSLFIIIFIVKATIGNIQLTRYISNNGNNISNCGNITIPCESIDYSIQQIKSYGFSNFSIEILLESGYYKSQKPTNLYGLNISIGASNPNELVQFGVSSDTNVLSPQFLVEYPFGIQNILPTNVLIKDVTIFGCNTKKDSDNGYFFQTFAGIKDNVFLNVNIENVNFFCSNINSPYFTIMNNYGISSNESSSNSNDDLKEGLNEKQNIPFKSLENSNDSQGQNLEVLNQYFSSRPYFNDIINISFTFNNCQFGNSTENTYINNLTPVVFNSMFGFTVDLKITNSKFNSFYFSVGGQISLTSGGSFTMDNVALENITYIQGQSPFLSFSTTRVYLNQVNLTGTFSDSILMNTQNSILSVNQFNVLINFVDYLTLSLISFDDSFVLFENSSIIISFPSDDISINSGEYSIFNPENSNFYLFSNRISTNGSSVIYSQSSSVWANNNQFKYLQSDTYDFNLVGCDKADSNFQGDQSFIKITESCQINNKNPEWETLRVEVLSFFCGVLSMGIVFLIGTIISAIFKYRRNKKMKHNELLQLLPQNC</sequence>
<dbReference type="Proteomes" id="UP001344447">
    <property type="component" value="Unassembled WGS sequence"/>
</dbReference>